<comment type="caution">
    <text evidence="3">The sequence shown here is derived from an EMBL/GenBank/DDBJ whole genome shotgun (WGS) entry which is preliminary data.</text>
</comment>
<dbReference type="Proteomes" id="UP001177258">
    <property type="component" value="Unassembled WGS sequence"/>
</dbReference>
<reference evidence="2 4" key="3">
    <citation type="journal article" date="2024" name="Syst. Appl. Microbiol.">
        <title>Helicobacter cappadocius sp. nov., from lizards: The first psychrotrophic Helicobacter species.</title>
        <authorList>
            <person name="Aydin F."/>
            <person name="Tarhane S."/>
            <person name="Karakaya E."/>
            <person name="Abay S."/>
            <person name="Kayman T."/>
            <person name="Guran O."/>
            <person name="Bozkurt E."/>
            <person name="Uzum N."/>
            <person name="Avci A."/>
            <person name="Olgun K."/>
            <person name="Jablonski D."/>
            <person name="Guran C."/>
            <person name="Burcin Saticioglu I."/>
        </authorList>
    </citation>
    <scope>NUCLEOTIDE SEQUENCE [LARGE SCALE GENOMIC DNA]</scope>
    <source>
        <strain evidence="2">Faydin-H75</strain>
        <strain evidence="4">faydin-H76</strain>
    </source>
</reference>
<evidence type="ECO:0000313" key="4">
    <source>
        <dbReference type="Proteomes" id="UP001177258"/>
    </source>
</evidence>
<keyword evidence="1" id="KW-0732">Signal</keyword>
<organism evidence="3 4">
    <name type="scientific">Helicobacter cappadocius</name>
    <dbReference type="NCBI Taxonomy" id="3063998"/>
    <lineage>
        <taxon>Bacteria</taxon>
        <taxon>Pseudomonadati</taxon>
        <taxon>Campylobacterota</taxon>
        <taxon>Epsilonproteobacteria</taxon>
        <taxon>Campylobacterales</taxon>
        <taxon>Helicobacteraceae</taxon>
        <taxon>Helicobacter</taxon>
    </lineage>
</organism>
<feature type="chain" id="PRO_5041737987" description="Secreted protein" evidence="1">
    <location>
        <begin position="22"/>
        <end position="98"/>
    </location>
</feature>
<feature type="signal peptide" evidence="1">
    <location>
        <begin position="1"/>
        <end position="21"/>
    </location>
</feature>
<dbReference type="EMBL" id="JAUPEV010000007">
    <property type="protein sequence ID" value="MDO7253338.1"/>
    <property type="molecule type" value="Genomic_DNA"/>
</dbReference>
<sequence length="98" mass="10170">MKKLVLTLASVFVLSFGFANASSIDSINNNPQNISINTSSTLSSADEAMLFGGKANAMVLDNEEMKNTQGFGFWSSFGDALGASFGGTLAVAGLLLLL</sequence>
<gene>
    <name evidence="2" type="ORF">Q5I04_05365</name>
    <name evidence="3" type="ORF">Q5I06_05535</name>
</gene>
<dbReference type="RefSeq" id="WP_305517185.1">
    <property type="nucleotide sequence ID" value="NZ_JAUPEV010000007.1"/>
</dbReference>
<evidence type="ECO:0008006" key="6">
    <source>
        <dbReference type="Google" id="ProtNLM"/>
    </source>
</evidence>
<evidence type="ECO:0000313" key="2">
    <source>
        <dbReference type="EMBL" id="MDO7253338.1"/>
    </source>
</evidence>
<reference evidence="2" key="2">
    <citation type="submission" date="2023-07" db="EMBL/GenBank/DDBJ databases">
        <authorList>
            <person name="Aydin F."/>
            <person name="Tarhane S."/>
            <person name="Saticioglu I.B."/>
            <person name="Karakaya E."/>
            <person name="Abay S."/>
            <person name="Guran O."/>
            <person name="Bozkurt E."/>
            <person name="Uzum N."/>
            <person name="Olgun K."/>
            <person name="Jablonski D."/>
        </authorList>
    </citation>
    <scope>NUCLEOTIDE SEQUENCE</scope>
    <source>
        <strain evidence="2">Faydin-H75</strain>
    </source>
</reference>
<name>A0AA90PSA9_9HELI</name>
<evidence type="ECO:0000313" key="5">
    <source>
        <dbReference type="Proteomes" id="UP001240777"/>
    </source>
</evidence>
<dbReference type="Proteomes" id="UP001240777">
    <property type="component" value="Unassembled WGS sequence"/>
</dbReference>
<dbReference type="AlphaFoldDB" id="A0AA90PSA9"/>
<evidence type="ECO:0000256" key="1">
    <source>
        <dbReference type="SAM" id="SignalP"/>
    </source>
</evidence>
<keyword evidence="5" id="KW-1185">Reference proteome</keyword>
<reference evidence="3 5" key="1">
    <citation type="submission" date="2023-07" db="EMBL/GenBank/DDBJ databases">
        <title>Unpublished Manusciprt.</title>
        <authorList>
            <person name="Aydin F."/>
            <person name="Tarhane S."/>
            <person name="Saticioglu I.B."/>
            <person name="Karakaya E."/>
            <person name="Abay S."/>
            <person name="Guran O."/>
            <person name="Bozkurt E."/>
            <person name="Uzum N."/>
            <person name="Olgun K."/>
            <person name="Jablonski D."/>
        </authorList>
    </citation>
    <scope>NUCLEOTIDE SEQUENCE</scope>
    <source>
        <strain evidence="5">faydin-H75</strain>
        <strain evidence="3">Faydin-H76</strain>
    </source>
</reference>
<accession>A0AA90PSA9</accession>
<dbReference type="EMBL" id="JAUYZK010000007">
    <property type="protein sequence ID" value="MDP2539232.1"/>
    <property type="molecule type" value="Genomic_DNA"/>
</dbReference>
<protein>
    <recommendedName>
        <fullName evidence="6">Secreted protein</fullName>
    </recommendedName>
</protein>
<proteinExistence type="predicted"/>
<evidence type="ECO:0000313" key="3">
    <source>
        <dbReference type="EMBL" id="MDP2539232.1"/>
    </source>
</evidence>